<dbReference type="Gene3D" id="3.40.50.2000">
    <property type="entry name" value="Glycogen Phosphorylase B"/>
    <property type="match status" value="1"/>
</dbReference>
<comment type="subunit">
    <text evidence="4 11">Heterodimer with ALG13 to form a functional enzyme.</text>
</comment>
<reference evidence="13" key="1">
    <citation type="journal article" date="2018" name="Nat. Microbiol.">
        <title>Leveraging single-cell genomics to expand the fungal tree of life.</title>
        <authorList>
            <person name="Ahrendt S.R."/>
            <person name="Quandt C.A."/>
            <person name="Ciobanu D."/>
            <person name="Clum A."/>
            <person name="Salamov A."/>
            <person name="Andreopoulos B."/>
            <person name="Cheng J.F."/>
            <person name="Woyke T."/>
            <person name="Pelin A."/>
            <person name="Henrissat B."/>
            <person name="Reynolds N.K."/>
            <person name="Benny G.L."/>
            <person name="Smith M.E."/>
            <person name="James T.Y."/>
            <person name="Grigoriev I.V."/>
        </authorList>
    </citation>
    <scope>NUCLEOTIDE SEQUENCE [LARGE SCALE GENOMIC DNA]</scope>
    <source>
        <strain evidence="13">RSA 1356</strain>
    </source>
</reference>
<comment type="subcellular location">
    <subcellularLocation>
        <location evidence="1 11">Endoplasmic reticulum membrane</location>
        <topology evidence="1 11">Single-pass membrane protein</topology>
    </subcellularLocation>
    <subcellularLocation>
        <location evidence="2">Nucleus membrane</location>
        <topology evidence="2">Single-pass membrane protein</topology>
    </subcellularLocation>
</comment>
<keyword evidence="6 11" id="KW-0812">Transmembrane</keyword>
<proteinExistence type="inferred from homology"/>
<dbReference type="GO" id="GO:0004577">
    <property type="term" value="F:N-acetylglucosaminyldiphosphodolichol N-acetylglucosaminyltransferase activity"/>
    <property type="evidence" value="ECO:0007669"/>
    <property type="project" value="TreeGrafter"/>
</dbReference>
<sequence length="232" mass="26090">MTSYWLLTAVVYVGCLVAPLALVLLIRLWYLTPGLSGRKTPALVLRENTCRVGVLLGSGGHTSEMLALLESMDATRYSPRIYLVTQGDTLSEERTRVWEGQRGQQDGDHARIMLRFVICQLPRARNVGQSFLTAPWSVLQTAYSAAGILWHYRPDLIVCNGPGTCVPVCVIALIYRALWLCPTRTLYVESFARTSTLSLTGRILYPLVDNFVVQWPELQKRYPRALYRGVLV</sequence>
<dbReference type="Pfam" id="PF08660">
    <property type="entry name" value="Alg14"/>
    <property type="match status" value="1"/>
</dbReference>
<evidence type="ECO:0000256" key="5">
    <source>
        <dbReference type="ARBA" id="ARBA00017467"/>
    </source>
</evidence>
<evidence type="ECO:0000256" key="11">
    <source>
        <dbReference type="RuleBase" id="RU362127"/>
    </source>
</evidence>
<keyword evidence="13" id="KW-1185">Reference proteome</keyword>
<dbReference type="GO" id="GO:0043541">
    <property type="term" value="C:UDP-N-acetylglucosamine transferase complex"/>
    <property type="evidence" value="ECO:0007669"/>
    <property type="project" value="TreeGrafter"/>
</dbReference>
<evidence type="ECO:0000256" key="7">
    <source>
        <dbReference type="ARBA" id="ARBA00022824"/>
    </source>
</evidence>
<keyword evidence="8 11" id="KW-1133">Transmembrane helix</keyword>
<dbReference type="PANTHER" id="PTHR12154:SF4">
    <property type="entry name" value="UDP-N-ACETYLGLUCOSAMINE TRANSFERASE SUBUNIT ALG14 HOMOLOG"/>
    <property type="match status" value="1"/>
</dbReference>
<accession>A0A4P9XRL0</accession>
<dbReference type="AlphaFoldDB" id="A0A4P9XRL0"/>
<keyword evidence="7 11" id="KW-0256">Endoplasmic reticulum</keyword>
<organism evidence="12 13">
    <name type="scientific">Thamnocephalis sphaerospora</name>
    <dbReference type="NCBI Taxonomy" id="78915"/>
    <lineage>
        <taxon>Eukaryota</taxon>
        <taxon>Fungi</taxon>
        <taxon>Fungi incertae sedis</taxon>
        <taxon>Zoopagomycota</taxon>
        <taxon>Zoopagomycotina</taxon>
        <taxon>Zoopagomycetes</taxon>
        <taxon>Zoopagales</taxon>
        <taxon>Sigmoideomycetaceae</taxon>
        <taxon>Thamnocephalis</taxon>
    </lineage>
</organism>
<dbReference type="GO" id="GO:0006488">
    <property type="term" value="P:dolichol-linked oligosaccharide biosynthetic process"/>
    <property type="evidence" value="ECO:0007669"/>
    <property type="project" value="InterPro"/>
</dbReference>
<comment type="function">
    <text evidence="11">Involved in protein N-glycosylation. Essential for the second step of the dolichol-linked oligosaccharide pathway. Anchors the catalytic subunit ALG13 to the ER.</text>
</comment>
<evidence type="ECO:0000313" key="13">
    <source>
        <dbReference type="Proteomes" id="UP000271241"/>
    </source>
</evidence>
<dbReference type="SUPFAM" id="SSF53756">
    <property type="entry name" value="UDP-Glycosyltransferase/glycogen phosphorylase"/>
    <property type="match status" value="1"/>
</dbReference>
<evidence type="ECO:0000256" key="2">
    <source>
        <dbReference type="ARBA" id="ARBA00004590"/>
    </source>
</evidence>
<dbReference type="InterPro" id="IPR013969">
    <property type="entry name" value="Oligosacch_biosynth_Alg14"/>
</dbReference>
<evidence type="ECO:0000256" key="4">
    <source>
        <dbReference type="ARBA" id="ARBA00011335"/>
    </source>
</evidence>
<keyword evidence="9 11" id="KW-0472">Membrane</keyword>
<dbReference type="Proteomes" id="UP000271241">
    <property type="component" value="Unassembled WGS sequence"/>
</dbReference>
<evidence type="ECO:0000256" key="3">
    <source>
        <dbReference type="ARBA" id="ARBA00009731"/>
    </source>
</evidence>
<comment type="similarity">
    <text evidence="3 11">Belongs to the ALG14 family.</text>
</comment>
<dbReference type="OrthoDB" id="17098at2759"/>
<dbReference type="STRING" id="78915.A0A4P9XRL0"/>
<dbReference type="GO" id="GO:0031965">
    <property type="term" value="C:nuclear membrane"/>
    <property type="evidence" value="ECO:0007669"/>
    <property type="project" value="UniProtKB-SubCell"/>
</dbReference>
<dbReference type="PANTHER" id="PTHR12154">
    <property type="entry name" value="GLYCOSYL TRANSFERASE-RELATED"/>
    <property type="match status" value="1"/>
</dbReference>
<evidence type="ECO:0000256" key="1">
    <source>
        <dbReference type="ARBA" id="ARBA00004389"/>
    </source>
</evidence>
<feature type="transmembrane region" description="Helical" evidence="11">
    <location>
        <begin position="6"/>
        <end position="30"/>
    </location>
</feature>
<evidence type="ECO:0000256" key="9">
    <source>
        <dbReference type="ARBA" id="ARBA00023136"/>
    </source>
</evidence>
<evidence type="ECO:0000313" key="12">
    <source>
        <dbReference type="EMBL" id="RKP08726.1"/>
    </source>
</evidence>
<evidence type="ECO:0000256" key="8">
    <source>
        <dbReference type="ARBA" id="ARBA00022989"/>
    </source>
</evidence>
<evidence type="ECO:0000256" key="10">
    <source>
        <dbReference type="ARBA" id="ARBA00032062"/>
    </source>
</evidence>
<gene>
    <name evidence="11" type="primary">ALG14</name>
    <name evidence="12" type="ORF">THASP1DRAFT_29486</name>
</gene>
<dbReference type="EMBL" id="KZ992575">
    <property type="protein sequence ID" value="RKP08726.1"/>
    <property type="molecule type" value="Genomic_DNA"/>
</dbReference>
<name>A0A4P9XRL0_9FUNG</name>
<protein>
    <recommendedName>
        <fullName evidence="5 11">UDP-N-acetylglucosamine transferase subunit ALG14</fullName>
    </recommendedName>
    <alternativeName>
        <fullName evidence="10 11">Asparagine-linked glycosylation protein 14</fullName>
    </alternativeName>
</protein>
<evidence type="ECO:0000256" key="6">
    <source>
        <dbReference type="ARBA" id="ARBA00022692"/>
    </source>
</evidence>